<evidence type="ECO:0000256" key="6">
    <source>
        <dbReference type="ARBA" id="ARBA00022603"/>
    </source>
</evidence>
<evidence type="ECO:0000256" key="10">
    <source>
        <dbReference type="ARBA" id="ARBA00031323"/>
    </source>
</evidence>
<dbReference type="InterPro" id="IPR000682">
    <property type="entry name" value="PCMT"/>
</dbReference>
<name>A0A4R5FM30_9ACTN</name>
<dbReference type="PANTHER" id="PTHR11579">
    <property type="entry name" value="PROTEIN-L-ISOASPARTATE O-METHYLTRANSFERASE"/>
    <property type="match status" value="1"/>
</dbReference>
<evidence type="ECO:0000256" key="3">
    <source>
        <dbReference type="ARBA" id="ARBA00011890"/>
    </source>
</evidence>
<dbReference type="CDD" id="cd02440">
    <property type="entry name" value="AdoMet_MTases"/>
    <property type="match status" value="1"/>
</dbReference>
<dbReference type="Pfam" id="PF01135">
    <property type="entry name" value="PCMT"/>
    <property type="match status" value="1"/>
</dbReference>
<keyword evidence="5" id="KW-0963">Cytoplasm</keyword>
<dbReference type="AlphaFoldDB" id="A0A4R5FM30"/>
<evidence type="ECO:0000313" key="13">
    <source>
        <dbReference type="Proteomes" id="UP000295136"/>
    </source>
</evidence>
<evidence type="ECO:0000256" key="7">
    <source>
        <dbReference type="ARBA" id="ARBA00022679"/>
    </source>
</evidence>
<comment type="subcellular location">
    <subcellularLocation>
        <location evidence="1">Cytoplasm</location>
    </subcellularLocation>
</comment>
<proteinExistence type="inferred from homology"/>
<dbReference type="EMBL" id="SMLD01000036">
    <property type="protein sequence ID" value="TDE53602.1"/>
    <property type="molecule type" value="Genomic_DNA"/>
</dbReference>
<organism evidence="12 13">
    <name type="scientific">Nonomuraea mesophila</name>
    <dbReference type="NCBI Taxonomy" id="2530382"/>
    <lineage>
        <taxon>Bacteria</taxon>
        <taxon>Bacillati</taxon>
        <taxon>Actinomycetota</taxon>
        <taxon>Actinomycetes</taxon>
        <taxon>Streptosporangiales</taxon>
        <taxon>Streptosporangiaceae</taxon>
        <taxon>Nonomuraea</taxon>
    </lineage>
</organism>
<comment type="caution">
    <text evidence="12">The sequence shown here is derived from an EMBL/GenBank/DDBJ whole genome shotgun (WGS) entry which is preliminary data.</text>
</comment>
<evidence type="ECO:0000256" key="8">
    <source>
        <dbReference type="ARBA" id="ARBA00022691"/>
    </source>
</evidence>
<keyword evidence="13" id="KW-1185">Reference proteome</keyword>
<dbReference type="GO" id="GO:0005737">
    <property type="term" value="C:cytoplasm"/>
    <property type="evidence" value="ECO:0007669"/>
    <property type="project" value="UniProtKB-SubCell"/>
</dbReference>
<dbReference type="RefSeq" id="WP_132631147.1">
    <property type="nucleotide sequence ID" value="NZ_SMLD01000036.1"/>
</dbReference>
<evidence type="ECO:0000256" key="9">
    <source>
        <dbReference type="ARBA" id="ARBA00030757"/>
    </source>
</evidence>
<keyword evidence="7 12" id="KW-0808">Transferase</keyword>
<dbReference type="SUPFAM" id="SSF53335">
    <property type="entry name" value="S-adenosyl-L-methionine-dependent methyltransferases"/>
    <property type="match status" value="1"/>
</dbReference>
<dbReference type="PANTHER" id="PTHR11579:SF0">
    <property type="entry name" value="PROTEIN-L-ISOASPARTATE(D-ASPARTATE) O-METHYLTRANSFERASE"/>
    <property type="match status" value="1"/>
</dbReference>
<evidence type="ECO:0000256" key="11">
    <source>
        <dbReference type="ARBA" id="ARBA00031350"/>
    </source>
</evidence>
<evidence type="ECO:0000256" key="1">
    <source>
        <dbReference type="ARBA" id="ARBA00004496"/>
    </source>
</evidence>
<evidence type="ECO:0000256" key="4">
    <source>
        <dbReference type="ARBA" id="ARBA00013346"/>
    </source>
</evidence>
<gene>
    <name evidence="12" type="ORF">E1295_16430</name>
</gene>
<dbReference type="EC" id="2.1.1.77" evidence="3"/>
<keyword evidence="8" id="KW-0949">S-adenosyl-L-methionine</keyword>
<dbReference type="GO" id="GO:0004719">
    <property type="term" value="F:protein-L-isoaspartate (D-aspartate) O-methyltransferase activity"/>
    <property type="evidence" value="ECO:0007669"/>
    <property type="project" value="UniProtKB-EC"/>
</dbReference>
<comment type="similarity">
    <text evidence="2">Belongs to the methyltransferase superfamily. L-isoaspartyl/D-aspartyl protein methyltransferase family.</text>
</comment>
<keyword evidence="6 12" id="KW-0489">Methyltransferase</keyword>
<reference evidence="12 13" key="1">
    <citation type="submission" date="2019-03" db="EMBL/GenBank/DDBJ databases">
        <title>Draft genome sequences of novel Actinobacteria.</title>
        <authorList>
            <person name="Sahin N."/>
            <person name="Ay H."/>
            <person name="Saygin H."/>
        </authorList>
    </citation>
    <scope>NUCLEOTIDE SEQUENCE [LARGE SCALE GENOMIC DNA]</scope>
    <source>
        <strain evidence="12 13">6K102</strain>
    </source>
</reference>
<protein>
    <recommendedName>
        <fullName evidence="4">Protein-L-isoaspartate O-methyltransferase</fullName>
        <ecNumber evidence="3">2.1.1.77</ecNumber>
    </recommendedName>
    <alternativeName>
        <fullName evidence="11">L-isoaspartyl protein carboxyl methyltransferase</fullName>
    </alternativeName>
    <alternativeName>
        <fullName evidence="9">Protein L-isoaspartyl methyltransferase</fullName>
    </alternativeName>
    <alternativeName>
        <fullName evidence="10">Protein-beta-aspartate methyltransferase</fullName>
    </alternativeName>
</protein>
<evidence type="ECO:0000313" key="12">
    <source>
        <dbReference type="EMBL" id="TDE53602.1"/>
    </source>
</evidence>
<evidence type="ECO:0000256" key="5">
    <source>
        <dbReference type="ARBA" id="ARBA00022490"/>
    </source>
</evidence>
<dbReference type="Gene3D" id="3.40.50.150">
    <property type="entry name" value="Vaccinia Virus protein VP39"/>
    <property type="match status" value="1"/>
</dbReference>
<accession>A0A4R5FM30</accession>
<sequence length="387" mass="41882">MDLTARMEALIADLDPLGDIRDVVKQAVRAVPRHLFIPDVGLVSPRKTGTAVLIDRDADPTTWWDVVYSDTSVVTQLDDGGTDLREMEGDYTSSASAPSTVAHLLNLLDPRPGHRVLEIGTGTGWTAALLSHLVGAHGEVSTVEVDSAVAGQAAKNLAAAGAQPHLVVGDGAAGCPQRAPFDRIHVTCGVRTVPYAWVEQSRPGAVIVLPYCPGFGTNHALRLVTMPDGTAIGRFPGFASYMLMRSQRGIHDRPPRGPEDKHHLTTRIDPRTIAHAPAGADLAIAALTGLTSNGSGEPDEDGDLYRLWVSDPAEPYSWAAVDWRPDTARYKVFQVGERALWDEVVDAYFRWVSWGEPGRDRFGMTVTPEQHHLWLDSPDHVVAQIPG</sequence>
<evidence type="ECO:0000256" key="2">
    <source>
        <dbReference type="ARBA" id="ARBA00005369"/>
    </source>
</evidence>
<dbReference type="InterPro" id="IPR029063">
    <property type="entry name" value="SAM-dependent_MTases_sf"/>
</dbReference>
<dbReference type="GO" id="GO:0032259">
    <property type="term" value="P:methylation"/>
    <property type="evidence" value="ECO:0007669"/>
    <property type="project" value="UniProtKB-KW"/>
</dbReference>
<dbReference type="Proteomes" id="UP000295136">
    <property type="component" value="Unassembled WGS sequence"/>
</dbReference>